<dbReference type="PANTHER" id="PTHR33570:SF2">
    <property type="entry name" value="CARBOXYMUCONOLACTONE DECARBOXYLASE-LIKE DOMAIN-CONTAINING PROTEIN"/>
    <property type="match status" value="1"/>
</dbReference>
<keyword evidence="3" id="KW-1185">Reference proteome</keyword>
<accession>A0A845M437</accession>
<dbReference type="Pfam" id="PF02627">
    <property type="entry name" value="CMD"/>
    <property type="match status" value="1"/>
</dbReference>
<feature type="domain" description="Carboxymuconolactone decarboxylase-like" evidence="1">
    <location>
        <begin position="41"/>
        <end position="124"/>
    </location>
</feature>
<dbReference type="AlphaFoldDB" id="A0A845M437"/>
<dbReference type="InterPro" id="IPR003779">
    <property type="entry name" value="CMD-like"/>
</dbReference>
<name>A0A845M437_9RHOB</name>
<dbReference type="SUPFAM" id="SSF69118">
    <property type="entry name" value="AhpD-like"/>
    <property type="match status" value="1"/>
</dbReference>
<dbReference type="EMBL" id="WTUX01000017">
    <property type="protein sequence ID" value="MZR13982.1"/>
    <property type="molecule type" value="Genomic_DNA"/>
</dbReference>
<proteinExistence type="predicted"/>
<evidence type="ECO:0000259" key="1">
    <source>
        <dbReference type="Pfam" id="PF02627"/>
    </source>
</evidence>
<dbReference type="GO" id="GO:0051920">
    <property type="term" value="F:peroxiredoxin activity"/>
    <property type="evidence" value="ECO:0007669"/>
    <property type="project" value="InterPro"/>
</dbReference>
<organism evidence="2 3">
    <name type="scientific">Maritimibacter harenae</name>
    <dbReference type="NCBI Taxonomy" id="2606218"/>
    <lineage>
        <taxon>Bacteria</taxon>
        <taxon>Pseudomonadati</taxon>
        <taxon>Pseudomonadota</taxon>
        <taxon>Alphaproteobacteria</taxon>
        <taxon>Rhodobacterales</taxon>
        <taxon>Roseobacteraceae</taxon>
        <taxon>Maritimibacter</taxon>
    </lineage>
</organism>
<dbReference type="Proteomes" id="UP000467322">
    <property type="component" value="Unassembled WGS sequence"/>
</dbReference>
<dbReference type="InterPro" id="IPR029032">
    <property type="entry name" value="AhpD-like"/>
</dbReference>
<sequence length="136" mass="15013">MNDFARMYAQMMQQGTAMVKAFNPALEDYTPEGFEKLMPTMPRDWMEAMFGNSFNKDGLDAKTRLMITLAGLVAVGATAEPQIKYTVRHLIEAGATKKEIAEVIYQMSMLGGIPAMNKALALAQGVFAEHDEEDDA</sequence>
<dbReference type="InterPro" id="IPR052512">
    <property type="entry name" value="4CMD/NDH-1_regulator"/>
</dbReference>
<dbReference type="PANTHER" id="PTHR33570">
    <property type="entry name" value="4-CARBOXYMUCONOLACTONE DECARBOXYLASE FAMILY PROTEIN"/>
    <property type="match status" value="1"/>
</dbReference>
<evidence type="ECO:0000313" key="3">
    <source>
        <dbReference type="Proteomes" id="UP000467322"/>
    </source>
</evidence>
<reference evidence="2 3" key="1">
    <citation type="submission" date="2019-12" db="EMBL/GenBank/DDBJ databases">
        <title>Maritimibacter sp. nov. sp. isolated from sea sand.</title>
        <authorList>
            <person name="Kim J."/>
            <person name="Jeong S.E."/>
            <person name="Jung H.S."/>
            <person name="Jeon C.O."/>
        </authorList>
    </citation>
    <scope>NUCLEOTIDE SEQUENCE [LARGE SCALE GENOMIC DNA]</scope>
    <source>
        <strain evidence="2 3">DP07</strain>
    </source>
</reference>
<gene>
    <name evidence="2" type="ORF">GQE99_13250</name>
</gene>
<protein>
    <submittedName>
        <fullName evidence="2">Carboxymuconolactone decarboxylase family protein</fullName>
    </submittedName>
</protein>
<evidence type="ECO:0000313" key="2">
    <source>
        <dbReference type="EMBL" id="MZR13982.1"/>
    </source>
</evidence>
<dbReference type="RefSeq" id="WP_161352109.1">
    <property type="nucleotide sequence ID" value="NZ_WTUX01000017.1"/>
</dbReference>
<comment type="caution">
    <text evidence="2">The sequence shown here is derived from an EMBL/GenBank/DDBJ whole genome shotgun (WGS) entry which is preliminary data.</text>
</comment>
<dbReference type="Gene3D" id="1.20.1290.10">
    <property type="entry name" value="AhpD-like"/>
    <property type="match status" value="1"/>
</dbReference>